<evidence type="ECO:0000313" key="3">
    <source>
        <dbReference type="Proteomes" id="UP000765509"/>
    </source>
</evidence>
<gene>
    <name evidence="2" type="ORF">O181_078412</name>
</gene>
<dbReference type="AlphaFoldDB" id="A0A9Q3FKB6"/>
<accession>A0A9Q3FKB6</accession>
<protein>
    <submittedName>
        <fullName evidence="2">Uncharacterized protein</fullName>
    </submittedName>
</protein>
<feature type="region of interest" description="Disordered" evidence="1">
    <location>
        <begin position="45"/>
        <end position="79"/>
    </location>
</feature>
<name>A0A9Q3FKB6_9BASI</name>
<dbReference type="EMBL" id="AVOT02043270">
    <property type="protein sequence ID" value="MBW0538697.1"/>
    <property type="molecule type" value="Genomic_DNA"/>
</dbReference>
<reference evidence="2" key="1">
    <citation type="submission" date="2021-03" db="EMBL/GenBank/DDBJ databases">
        <title>Draft genome sequence of rust myrtle Austropuccinia psidii MF-1, a brazilian biotype.</title>
        <authorList>
            <person name="Quecine M.C."/>
            <person name="Pachon D.M.R."/>
            <person name="Bonatelli M.L."/>
            <person name="Correr F.H."/>
            <person name="Franceschini L.M."/>
            <person name="Leite T.F."/>
            <person name="Margarido G.R.A."/>
            <person name="Almeida C.A."/>
            <person name="Ferrarezi J.A."/>
            <person name="Labate C.A."/>
        </authorList>
    </citation>
    <scope>NUCLEOTIDE SEQUENCE</scope>
    <source>
        <strain evidence="2">MF-1</strain>
    </source>
</reference>
<feature type="compositionally biased region" description="Pro residues" evidence="1">
    <location>
        <begin position="48"/>
        <end position="71"/>
    </location>
</feature>
<proteinExistence type="predicted"/>
<comment type="caution">
    <text evidence="2">The sequence shown here is derived from an EMBL/GenBank/DDBJ whole genome shotgun (WGS) entry which is preliminary data.</text>
</comment>
<evidence type="ECO:0000313" key="2">
    <source>
        <dbReference type="EMBL" id="MBW0538697.1"/>
    </source>
</evidence>
<evidence type="ECO:0000256" key="1">
    <source>
        <dbReference type="SAM" id="MobiDB-lite"/>
    </source>
</evidence>
<sequence>MPRKQTLQQPTPGLSGTQWLEDLSCGKKPAFPFVILTFASSQMTLPPFVEPSPHNEPPIPGLIPSSKPPEGVPTHEPEP</sequence>
<dbReference type="Proteomes" id="UP000765509">
    <property type="component" value="Unassembled WGS sequence"/>
</dbReference>
<organism evidence="2 3">
    <name type="scientific">Austropuccinia psidii MF-1</name>
    <dbReference type="NCBI Taxonomy" id="1389203"/>
    <lineage>
        <taxon>Eukaryota</taxon>
        <taxon>Fungi</taxon>
        <taxon>Dikarya</taxon>
        <taxon>Basidiomycota</taxon>
        <taxon>Pucciniomycotina</taxon>
        <taxon>Pucciniomycetes</taxon>
        <taxon>Pucciniales</taxon>
        <taxon>Sphaerophragmiaceae</taxon>
        <taxon>Austropuccinia</taxon>
    </lineage>
</organism>
<keyword evidence="3" id="KW-1185">Reference proteome</keyword>